<protein>
    <submittedName>
        <fullName evidence="1">Uncharacterized protein</fullName>
    </submittedName>
</protein>
<sequence>MFERPLLLTEKQVSQRRLRHAYNRANDGWRHTGFATAGVTGMGYGLSAFGQQWPKSGLPHATGSEPDRFFIHLY</sequence>
<organism evidence="1 2">
    <name type="scientific">Agrobacterium tumefaciens</name>
    <dbReference type="NCBI Taxonomy" id="358"/>
    <lineage>
        <taxon>Bacteria</taxon>
        <taxon>Pseudomonadati</taxon>
        <taxon>Pseudomonadota</taxon>
        <taxon>Alphaproteobacteria</taxon>
        <taxon>Hyphomicrobiales</taxon>
        <taxon>Rhizobiaceae</taxon>
        <taxon>Rhizobium/Agrobacterium group</taxon>
        <taxon>Agrobacterium</taxon>
        <taxon>Agrobacterium tumefaciens complex</taxon>
    </lineage>
</organism>
<accession>A0A0D0KFP5</accession>
<dbReference type="EMBL" id="JXQV01000043">
    <property type="protein sequence ID" value="KIP98139.1"/>
    <property type="molecule type" value="Genomic_DNA"/>
</dbReference>
<evidence type="ECO:0000313" key="1">
    <source>
        <dbReference type="EMBL" id="KIP98139.1"/>
    </source>
</evidence>
<proteinExistence type="predicted"/>
<dbReference type="Proteomes" id="UP000035017">
    <property type="component" value="Unassembled WGS sequence"/>
</dbReference>
<gene>
    <name evidence="1" type="ORF">RU07_22370</name>
</gene>
<comment type="caution">
    <text evidence="1">The sequence shown here is derived from an EMBL/GenBank/DDBJ whole genome shotgun (WGS) entry which is preliminary data.</text>
</comment>
<evidence type="ECO:0000313" key="2">
    <source>
        <dbReference type="Proteomes" id="UP000035017"/>
    </source>
</evidence>
<name>A0A0D0KFP5_AGRTU</name>
<dbReference type="AlphaFoldDB" id="A0A0D0KFP5"/>
<reference evidence="1 2" key="1">
    <citation type="submission" date="2014-12" db="EMBL/GenBank/DDBJ databases">
        <title>16Stimator: statistical estimation of ribosomal gene copy numbers from draft genome assemblies.</title>
        <authorList>
            <person name="Perisin M.A."/>
            <person name="Vetter M."/>
            <person name="Gilbert J.A."/>
            <person name="Bergelson J."/>
        </authorList>
    </citation>
    <scope>NUCLEOTIDE SEQUENCE [LARGE SCALE GENOMIC DNA]</scope>
    <source>
        <strain evidence="1 2">MEJ076</strain>
    </source>
</reference>